<sequence>GAIAVYGRYPFINCLWHHCTLFHHGSTWLPFDKIALKCLN</sequence>
<evidence type="ECO:0000313" key="1">
    <source>
        <dbReference type="EMBL" id="MCI46719.1"/>
    </source>
</evidence>
<evidence type="ECO:0000313" key="2">
    <source>
        <dbReference type="Proteomes" id="UP000265520"/>
    </source>
</evidence>
<dbReference type="EMBL" id="LXQA010361646">
    <property type="protein sequence ID" value="MCI46719.1"/>
    <property type="molecule type" value="Genomic_DNA"/>
</dbReference>
<dbReference type="AlphaFoldDB" id="A0A392SDJ5"/>
<keyword evidence="2" id="KW-1185">Reference proteome</keyword>
<name>A0A392SDJ5_9FABA</name>
<organism evidence="1 2">
    <name type="scientific">Trifolium medium</name>
    <dbReference type="NCBI Taxonomy" id="97028"/>
    <lineage>
        <taxon>Eukaryota</taxon>
        <taxon>Viridiplantae</taxon>
        <taxon>Streptophyta</taxon>
        <taxon>Embryophyta</taxon>
        <taxon>Tracheophyta</taxon>
        <taxon>Spermatophyta</taxon>
        <taxon>Magnoliopsida</taxon>
        <taxon>eudicotyledons</taxon>
        <taxon>Gunneridae</taxon>
        <taxon>Pentapetalae</taxon>
        <taxon>rosids</taxon>
        <taxon>fabids</taxon>
        <taxon>Fabales</taxon>
        <taxon>Fabaceae</taxon>
        <taxon>Papilionoideae</taxon>
        <taxon>50 kb inversion clade</taxon>
        <taxon>NPAAA clade</taxon>
        <taxon>Hologalegina</taxon>
        <taxon>IRL clade</taxon>
        <taxon>Trifolieae</taxon>
        <taxon>Trifolium</taxon>
    </lineage>
</organism>
<reference evidence="1 2" key="1">
    <citation type="journal article" date="2018" name="Front. Plant Sci.">
        <title>Red Clover (Trifolium pratense) and Zigzag Clover (T. medium) - A Picture of Genomic Similarities and Differences.</title>
        <authorList>
            <person name="Dluhosova J."/>
            <person name="Istvanek J."/>
            <person name="Nedelnik J."/>
            <person name="Repkova J."/>
        </authorList>
    </citation>
    <scope>NUCLEOTIDE SEQUENCE [LARGE SCALE GENOMIC DNA]</scope>
    <source>
        <strain evidence="2">cv. 10/8</strain>
        <tissue evidence="1">Leaf</tissue>
    </source>
</reference>
<proteinExistence type="predicted"/>
<protein>
    <submittedName>
        <fullName evidence="1">Uncharacterized protein</fullName>
    </submittedName>
</protein>
<accession>A0A392SDJ5</accession>
<feature type="non-terminal residue" evidence="1">
    <location>
        <position position="1"/>
    </location>
</feature>
<dbReference type="Proteomes" id="UP000265520">
    <property type="component" value="Unassembled WGS sequence"/>
</dbReference>
<comment type="caution">
    <text evidence="1">The sequence shown here is derived from an EMBL/GenBank/DDBJ whole genome shotgun (WGS) entry which is preliminary data.</text>
</comment>